<feature type="coiled-coil region" evidence="1">
    <location>
        <begin position="405"/>
        <end position="484"/>
    </location>
</feature>
<evidence type="ECO:0000313" key="3">
    <source>
        <dbReference type="EMBL" id="CAG6567996.1"/>
    </source>
</evidence>
<sequence length="628" mass="70890">MEKETVETHKEKLPESAAESGAVAVETTAVVANNPTAEKANSHSSVSEPESDSSTAAGIVAEVRELYRGSKVDILIRLIQSRTVEVKYQRQLDVYQVALYEGVKEKTRLQLDLAYCDKMLAVLQREAREGKSTLTTILQQHADAVAMIEKLDAKRTQFIKEEQQIKNELAEYKHKFLQMQQDMQDRFDRYESDSRRYGQLQVQVDKLTKANEVWQKKVCEMEAKQRSMVSAHSAQLSEMENLMGDLEGKLKDTQGRFENEKRTNTLLKDHTDSVLQEKTQLSVDLASVENRYASMEADFERKIAALENKLATVERESSGMKEKMAEMMRSAQESNAEKELLVAKLAQEKDVTAEMEGKLAGLQVILNDRNNEIFSLHSKLNCELKRVEEFKQQLSQGTSETNKQLSDMQKDFTVKEANITRLEEDLRNQANAFSALQTQLESKDAEIKQLKDKIPNVDHYVAKITQLKDELAVKSSRMAQLEQQAERRASTESRIRGTENVPAQVTSTPICVLESDDETTSNAPKGAKKVRIADPERSSVSPTYSNFQGNVHRRTFFKRTATASTSQVSITSASYSQFINNMDLNLSTASTVNVDDEPMDVANLSSVSTATSAVRHVKPFFRRVQEKK</sequence>
<feature type="region of interest" description="Disordered" evidence="2">
    <location>
        <begin position="516"/>
        <end position="541"/>
    </location>
</feature>
<feature type="compositionally biased region" description="Basic and acidic residues" evidence="2">
    <location>
        <begin position="1"/>
        <end position="14"/>
    </location>
</feature>
<accession>A0A8D8NK19</accession>
<dbReference type="EMBL" id="HBUE01056048">
    <property type="protein sequence ID" value="CAG6466507.1"/>
    <property type="molecule type" value="Transcribed_RNA"/>
</dbReference>
<organism evidence="3">
    <name type="scientific">Culex pipiens</name>
    <name type="common">House mosquito</name>
    <dbReference type="NCBI Taxonomy" id="7175"/>
    <lineage>
        <taxon>Eukaryota</taxon>
        <taxon>Metazoa</taxon>
        <taxon>Ecdysozoa</taxon>
        <taxon>Arthropoda</taxon>
        <taxon>Hexapoda</taxon>
        <taxon>Insecta</taxon>
        <taxon>Pterygota</taxon>
        <taxon>Neoptera</taxon>
        <taxon>Endopterygota</taxon>
        <taxon>Diptera</taxon>
        <taxon>Nematocera</taxon>
        <taxon>Culicoidea</taxon>
        <taxon>Culicidae</taxon>
        <taxon>Culicinae</taxon>
        <taxon>Culicini</taxon>
        <taxon>Culex</taxon>
        <taxon>Culex</taxon>
    </lineage>
</organism>
<dbReference type="EMBL" id="HBUE01278907">
    <property type="protein sequence ID" value="CAG6567996.1"/>
    <property type="molecule type" value="Transcribed_RNA"/>
</dbReference>
<reference evidence="3" key="1">
    <citation type="submission" date="2021-05" db="EMBL/GenBank/DDBJ databases">
        <authorList>
            <person name="Alioto T."/>
            <person name="Alioto T."/>
            <person name="Gomez Garrido J."/>
        </authorList>
    </citation>
    <scope>NUCLEOTIDE SEQUENCE</scope>
</reference>
<proteinExistence type="predicted"/>
<feature type="compositionally biased region" description="Low complexity" evidence="2">
    <location>
        <begin position="15"/>
        <end position="54"/>
    </location>
</feature>
<name>A0A8D8NK19_CULPI</name>
<dbReference type="EMBL" id="HBUE01173438">
    <property type="protein sequence ID" value="CAG6516497.1"/>
    <property type="molecule type" value="Transcribed_RNA"/>
</dbReference>
<dbReference type="AlphaFoldDB" id="A0A8D8NK19"/>
<evidence type="ECO:0000256" key="1">
    <source>
        <dbReference type="SAM" id="Coils"/>
    </source>
</evidence>
<feature type="coiled-coil region" evidence="1">
    <location>
        <begin position="148"/>
        <end position="182"/>
    </location>
</feature>
<keyword evidence="1" id="KW-0175">Coiled coil</keyword>
<feature type="region of interest" description="Disordered" evidence="2">
    <location>
        <begin position="1"/>
        <end position="55"/>
    </location>
</feature>
<dbReference type="Gene3D" id="1.20.5.300">
    <property type="match status" value="1"/>
</dbReference>
<dbReference type="SUPFAM" id="SSF57997">
    <property type="entry name" value="Tropomyosin"/>
    <property type="match status" value="1"/>
</dbReference>
<feature type="coiled-coil region" evidence="1">
    <location>
        <begin position="236"/>
        <end position="348"/>
    </location>
</feature>
<evidence type="ECO:0000256" key="2">
    <source>
        <dbReference type="SAM" id="MobiDB-lite"/>
    </source>
</evidence>
<protein>
    <submittedName>
        <fullName evidence="3">(northern house mosquito) hypothetical protein</fullName>
    </submittedName>
</protein>